<keyword evidence="2" id="KW-1185">Reference proteome</keyword>
<dbReference type="AlphaFoldDB" id="A0A1A9ZRR3"/>
<accession>A0A1A9ZRR3</accession>
<dbReference type="EnsemblMetazoa" id="GPAI022979-RA">
    <property type="protein sequence ID" value="GPAI022979-PA"/>
    <property type="gene ID" value="GPAI022979"/>
</dbReference>
<protein>
    <submittedName>
        <fullName evidence="1">Uncharacterized protein</fullName>
    </submittedName>
</protein>
<dbReference type="VEuPathDB" id="VectorBase:GPAI022979"/>
<reference evidence="2" key="1">
    <citation type="submission" date="2014-03" db="EMBL/GenBank/DDBJ databases">
        <authorList>
            <person name="Aksoy S."/>
            <person name="Warren W."/>
            <person name="Wilson R.K."/>
        </authorList>
    </citation>
    <scope>NUCLEOTIDE SEQUENCE [LARGE SCALE GENOMIC DNA]</scope>
    <source>
        <strain evidence="2">IAEA</strain>
    </source>
</reference>
<organism evidence="1 2">
    <name type="scientific">Glossina pallidipes</name>
    <name type="common">Tsetse fly</name>
    <dbReference type="NCBI Taxonomy" id="7398"/>
    <lineage>
        <taxon>Eukaryota</taxon>
        <taxon>Metazoa</taxon>
        <taxon>Ecdysozoa</taxon>
        <taxon>Arthropoda</taxon>
        <taxon>Hexapoda</taxon>
        <taxon>Insecta</taxon>
        <taxon>Pterygota</taxon>
        <taxon>Neoptera</taxon>
        <taxon>Endopterygota</taxon>
        <taxon>Diptera</taxon>
        <taxon>Brachycera</taxon>
        <taxon>Muscomorpha</taxon>
        <taxon>Hippoboscoidea</taxon>
        <taxon>Glossinidae</taxon>
        <taxon>Glossina</taxon>
    </lineage>
</organism>
<evidence type="ECO:0000313" key="2">
    <source>
        <dbReference type="Proteomes" id="UP000092445"/>
    </source>
</evidence>
<dbReference type="VEuPathDB" id="VectorBase:GPAI001509"/>
<reference evidence="1" key="2">
    <citation type="submission" date="2020-05" db="UniProtKB">
        <authorList>
            <consortium name="EnsemblMetazoa"/>
        </authorList>
    </citation>
    <scope>IDENTIFICATION</scope>
    <source>
        <strain evidence="1">IAEA</strain>
    </source>
</reference>
<proteinExistence type="predicted"/>
<name>A0A1A9ZRR3_GLOPL</name>
<evidence type="ECO:0000313" key="1">
    <source>
        <dbReference type="EnsemblMetazoa" id="GPAI001509-PA"/>
    </source>
</evidence>
<sequence>MEIMQICIEIAAIGRTAAAATATATASGEMVVAILDDMLDVIQGSAAARYMYGLAGAVYGQGAAPTLELLKVLPIVPGSIELFMLTATPLAPVMLHQACNPDKEKKN</sequence>
<dbReference type="EnsemblMetazoa" id="GPAI001509-RA">
    <property type="protein sequence ID" value="GPAI001509-PA"/>
    <property type="gene ID" value="GPAI001509"/>
</dbReference>
<dbReference type="Proteomes" id="UP000092445">
    <property type="component" value="Unassembled WGS sequence"/>
</dbReference>